<reference evidence="5" key="2">
    <citation type="journal article" date="2018" name="Genome Biol.">
        <title>SKESA: strategic k-mer extension for scrupulous assemblies.</title>
        <authorList>
            <person name="Souvorov A."/>
            <person name="Agarwala R."/>
            <person name="Lipman D.J."/>
        </authorList>
    </citation>
    <scope>NUCLEOTIDE SEQUENCE</scope>
    <source>
        <strain evidence="4">Salmonella enterica</strain>
        <strain evidence="5">SSI_AA379</strain>
    </source>
</reference>
<dbReference type="EMBL" id="DAAFPQ010000008">
    <property type="protein sequence ID" value="HAB0971401.1"/>
    <property type="molecule type" value="Genomic_DNA"/>
</dbReference>
<comment type="caution">
    <text evidence="5">The sequence shown here is derived from an EMBL/GenBank/DDBJ whole genome shotgun (WGS) entry which is preliminary data.</text>
</comment>
<dbReference type="Proteomes" id="UP000839909">
    <property type="component" value="Unassembled WGS sequence"/>
</dbReference>
<name>A0A0D6HDM5_SALTM</name>
<evidence type="ECO:0000313" key="5">
    <source>
        <dbReference type="EMBL" id="HAD0661911.1"/>
    </source>
</evidence>
<reference evidence="5" key="4">
    <citation type="submission" date="2019-08" db="EMBL/GenBank/DDBJ databases">
        <authorList>
            <consortium name="NCBI Pathogen Detection Project"/>
        </authorList>
    </citation>
    <scope>NUCLEOTIDE SEQUENCE</scope>
    <source>
        <strain evidence="4">Salmonella enterica</strain>
        <strain evidence="5">SSI_AA379</strain>
    </source>
</reference>
<dbReference type="Proteomes" id="UP000839617">
    <property type="component" value="Unassembled WGS sequence"/>
</dbReference>
<evidence type="ECO:0000313" key="3">
    <source>
        <dbReference type="EMBL" id="ECY5342610.1"/>
    </source>
</evidence>
<evidence type="ECO:0000313" key="6">
    <source>
        <dbReference type="EMBL" id="KTZ04611.1"/>
    </source>
</evidence>
<dbReference type="EMBL" id="AALDNI010000033">
    <property type="protein sequence ID" value="ECY5342610.1"/>
    <property type="molecule type" value="Genomic_DNA"/>
</dbReference>
<protein>
    <submittedName>
        <fullName evidence="5">Portal protein</fullName>
    </submittedName>
</protein>
<dbReference type="RefSeq" id="WP_000774652.1">
    <property type="nucleotide sequence ID" value="NZ_AP023291.1"/>
</dbReference>
<reference evidence="3" key="3">
    <citation type="submission" date="2018-07" db="EMBL/GenBank/DDBJ databases">
        <authorList>
            <person name="Ashton P.M."/>
            <person name="Dallman T."/>
            <person name="Nair S."/>
            <person name="De Pinna E."/>
            <person name="Peters T."/>
            <person name="Grant K."/>
        </authorList>
    </citation>
    <scope>NUCLEOTIDE SEQUENCE [LARGE SCALE GENOMIC DNA]</scope>
    <source>
        <strain evidence="2">265852</strain>
        <strain evidence="7">29290</strain>
        <strain evidence="1">422529</strain>
        <strain evidence="8">425567</strain>
        <strain evidence="3">43916</strain>
    </source>
</reference>
<dbReference type="Proteomes" id="UP000885385">
    <property type="component" value="Unassembled WGS sequence"/>
</dbReference>
<organism evidence="5">
    <name type="scientific">Salmonella typhimurium</name>
    <dbReference type="NCBI Taxonomy" id="90371"/>
    <lineage>
        <taxon>Bacteria</taxon>
        <taxon>Pseudomonadati</taxon>
        <taxon>Pseudomonadota</taxon>
        <taxon>Gammaproteobacteria</taxon>
        <taxon>Enterobacterales</taxon>
        <taxon>Enterobacteriaceae</taxon>
        <taxon>Salmonella</taxon>
    </lineage>
</organism>
<evidence type="ECO:0000313" key="9">
    <source>
        <dbReference type="Proteomes" id="UP000054461"/>
    </source>
</evidence>
<dbReference type="eggNOG" id="ENOG502Z9DD">
    <property type="taxonomic scope" value="Bacteria"/>
</dbReference>
<dbReference type="InterPro" id="IPR032427">
    <property type="entry name" value="P22_portal"/>
</dbReference>
<dbReference type="EMBL" id="AAIKGB010000014">
    <property type="protein sequence ID" value="ECF1544478.1"/>
    <property type="molecule type" value="Genomic_DNA"/>
</dbReference>
<dbReference type="Proteomes" id="UP000885258">
    <property type="component" value="Unassembled WGS sequence"/>
</dbReference>
<dbReference type="Proteomes" id="UP000839595">
    <property type="component" value="Unassembled WGS sequence"/>
</dbReference>
<dbReference type="Pfam" id="PF16510">
    <property type="entry name" value="P22_portal"/>
    <property type="match status" value="1"/>
</dbReference>
<dbReference type="Gene3D" id="6.10.280.90">
    <property type="match status" value="1"/>
</dbReference>
<dbReference type="Gene3D" id="1.10.1740.160">
    <property type="match status" value="3"/>
</dbReference>
<dbReference type="EMBL" id="DAANNU010000006">
    <property type="protein sequence ID" value="HAD0661911.1"/>
    <property type="molecule type" value="Genomic_DNA"/>
</dbReference>
<dbReference type="Proteomes" id="UP000054461">
    <property type="component" value="Unassembled WGS sequence"/>
</dbReference>
<sequence>MADNENRLESILSRFDADWTASDEARREAKNDLFFSRVSQWDDWLSQYTTLQYRGQFDVVRPVVRKLVSEMRQNPIDVLYRPKDGASPDAADVLMGMYRTDMRHNTAKIAVNIAVREQIEAGVGAWRLVTDYEDQSPTSNNQVIRREPIHSACSHVIWDSNSKLMDKSDARHCTVIHSMSQNGWDDFAEKYDLDADNIPSFQNPNDWVFPWLTQDTIQIAEFYEVVEKKETAFIYQDPVTGEPVSYFKRDIKDVIDDLADSGFIKIAERQIKRRRVYKSIITCTAVLKDKQLIAGEHIPIVPVFGEWGFVEDKEVYEGVVRLTKDGQRLRNMIMSFNADIVARTPKKKPFFWPEQIAGFEHMYDGNDDYPYYLLNRTDENNGEMPTQPLAYYENPEVPQANAYMLEAATAAVKEVATLGVDAEAVNGGQVAYDTVNQLNMRADLETYVFQDNLATAMRRDGEIYQSIVNDIYDVPRNVTITLEDGSEKEVQLMAEVVDLATGERQVLNDIRGRYECYTDVGPSFQSMKQQNRSEILELLGKTPQGTPEYQLLLLQYFTLLDGKGVEMMRDYANKQLIQMGVKKPETPEEQQWLVEAQQAKQGQQDPAMVQAQGVLLQGQAELAKAQNQTLSLQIDAAKVEAQNQLNAARIAEIFNNMDLSKQSEFREFLKTVASFQQDRSEDARANAELLLKGNEQTHKQRMDIANILQSQRQNQPSGSVAETPQ</sequence>
<evidence type="ECO:0000313" key="8">
    <source>
        <dbReference type="EMBL" id="MLP88165.1"/>
    </source>
</evidence>
<proteinExistence type="predicted"/>
<gene>
    <name evidence="7" type="ORF">AU613_05770</name>
    <name evidence="3" type="ORF">AVC05_15440</name>
    <name evidence="6" type="ORF">DD95_22250</name>
    <name evidence="1" type="ORF">DPS76_20310</name>
    <name evidence="8" type="ORF">DRM14_23195</name>
    <name evidence="2" type="ORF">E0935_14660</name>
    <name evidence="5" type="ORF">G0N98_07330</name>
    <name evidence="4" type="ORF">GB466_12620</name>
</gene>
<evidence type="ECO:0000313" key="1">
    <source>
        <dbReference type="EMBL" id="EBW5464757.1"/>
    </source>
</evidence>
<evidence type="ECO:0000313" key="7">
    <source>
        <dbReference type="EMBL" id="MIT48398.1"/>
    </source>
</evidence>
<dbReference type="AlphaFoldDB" id="A0A0D6HDM5"/>
<dbReference type="EMBL" id="RVDJ01000034">
    <property type="protein sequence ID" value="MLP88165.1"/>
    <property type="molecule type" value="Genomic_DNA"/>
</dbReference>
<reference evidence="6 9" key="1">
    <citation type="submission" date="2014-09" db="EMBL/GenBank/DDBJ databases">
        <title>Salmonella Genotype and Phenotype Association.</title>
        <authorList>
            <person name="Chen Y."/>
            <person name="Folster J."/>
            <person name="Ayers S."/>
            <person name="Kabera C."/>
            <person name="Li C."/>
            <person name="Mukherjee S."/>
            <person name="Lam C."/>
            <person name="Zhao S."/>
            <person name="McDermott P."/>
        </authorList>
    </citation>
    <scope>NUCLEOTIDE SEQUENCE [LARGE SCALE GENOMIC DNA]</scope>
    <source>
        <strain evidence="6 9">CVM N32045</strain>
    </source>
</reference>
<dbReference type="EMBL" id="AAHIPE010000028">
    <property type="protein sequence ID" value="EBW5464757.1"/>
    <property type="molecule type" value="Genomic_DNA"/>
</dbReference>
<dbReference type="EMBL" id="JYVU01000076">
    <property type="protein sequence ID" value="KTZ04611.1"/>
    <property type="molecule type" value="Genomic_DNA"/>
</dbReference>
<accession>A0A2J0R9T3</accession>
<dbReference type="FunFam" id="1.10.1740.160:FF:000001">
    <property type="entry name" value="Phage portal"/>
    <property type="match status" value="1"/>
</dbReference>
<accession>A0A0D6HDM5</accession>
<dbReference type="EMBL" id="RSUA01000008">
    <property type="protein sequence ID" value="MIT48398.1"/>
    <property type="molecule type" value="Genomic_DNA"/>
</dbReference>
<dbReference type="KEGG" id="seni:CY43_01865"/>
<evidence type="ECO:0000313" key="2">
    <source>
        <dbReference type="EMBL" id="ECF1544478.1"/>
    </source>
</evidence>
<evidence type="ECO:0000313" key="4">
    <source>
        <dbReference type="EMBL" id="HAB0971401.1"/>
    </source>
</evidence>